<evidence type="ECO:0000256" key="2">
    <source>
        <dbReference type="ARBA" id="ARBA00022692"/>
    </source>
</evidence>
<accession>A0A6C2UME6</accession>
<protein>
    <recommendedName>
        <fullName evidence="6">NfeD-like C-terminal domain-containing protein</fullName>
    </recommendedName>
</protein>
<name>A0A6C2UME6_9BACT</name>
<dbReference type="PANTHER" id="PTHR33507:SF3">
    <property type="entry name" value="INNER MEMBRANE PROTEIN YBBJ"/>
    <property type="match status" value="1"/>
</dbReference>
<dbReference type="RefSeq" id="WP_136062001.1">
    <property type="nucleotide sequence ID" value="NZ_CAAHFH010000001.1"/>
</dbReference>
<comment type="subcellular location">
    <subcellularLocation>
        <location evidence="1">Membrane</location>
        <topology evidence="1">Multi-pass membrane protein</topology>
    </subcellularLocation>
</comment>
<dbReference type="PANTHER" id="PTHR33507">
    <property type="entry name" value="INNER MEMBRANE PROTEIN YBBJ"/>
    <property type="match status" value="1"/>
</dbReference>
<keyword evidence="8" id="KW-1185">Reference proteome</keyword>
<dbReference type="InterPro" id="IPR052165">
    <property type="entry name" value="Membrane_assoc_protease"/>
</dbReference>
<evidence type="ECO:0000256" key="1">
    <source>
        <dbReference type="ARBA" id="ARBA00004141"/>
    </source>
</evidence>
<evidence type="ECO:0000256" key="4">
    <source>
        <dbReference type="ARBA" id="ARBA00023136"/>
    </source>
</evidence>
<organism evidence="7 8">
    <name type="scientific">Pontiella sulfatireligans</name>
    <dbReference type="NCBI Taxonomy" id="2750658"/>
    <lineage>
        <taxon>Bacteria</taxon>
        <taxon>Pseudomonadati</taxon>
        <taxon>Kiritimatiellota</taxon>
        <taxon>Kiritimatiellia</taxon>
        <taxon>Kiritimatiellales</taxon>
        <taxon>Pontiellaceae</taxon>
        <taxon>Pontiella</taxon>
    </lineage>
</organism>
<keyword evidence="3 5" id="KW-1133">Transmembrane helix</keyword>
<keyword evidence="2 5" id="KW-0812">Transmembrane</keyword>
<feature type="domain" description="NfeD-like C-terminal" evidence="6">
    <location>
        <begin position="88"/>
        <end position="143"/>
    </location>
</feature>
<dbReference type="SUPFAM" id="SSF141322">
    <property type="entry name" value="NfeD domain-like"/>
    <property type="match status" value="1"/>
</dbReference>
<feature type="transmembrane region" description="Helical" evidence="5">
    <location>
        <begin position="50"/>
        <end position="70"/>
    </location>
</feature>
<dbReference type="Proteomes" id="UP000346198">
    <property type="component" value="Unassembled WGS sequence"/>
</dbReference>
<evidence type="ECO:0000256" key="5">
    <source>
        <dbReference type="SAM" id="Phobius"/>
    </source>
</evidence>
<dbReference type="EMBL" id="CAAHFH010000001">
    <property type="protein sequence ID" value="VGO20597.1"/>
    <property type="molecule type" value="Genomic_DNA"/>
</dbReference>
<evidence type="ECO:0000259" key="6">
    <source>
        <dbReference type="Pfam" id="PF01957"/>
    </source>
</evidence>
<gene>
    <name evidence="7" type="ORF">SCARR_02662</name>
</gene>
<evidence type="ECO:0000313" key="8">
    <source>
        <dbReference type="Proteomes" id="UP000346198"/>
    </source>
</evidence>
<reference evidence="7 8" key="1">
    <citation type="submission" date="2019-04" db="EMBL/GenBank/DDBJ databases">
        <authorList>
            <person name="Van Vliet M D."/>
        </authorList>
    </citation>
    <scope>NUCLEOTIDE SEQUENCE [LARGE SCALE GENOMIC DNA]</scope>
    <source>
        <strain evidence="7 8">F21</strain>
    </source>
</reference>
<dbReference type="InterPro" id="IPR012340">
    <property type="entry name" value="NA-bd_OB-fold"/>
</dbReference>
<proteinExistence type="predicted"/>
<dbReference type="InterPro" id="IPR002810">
    <property type="entry name" value="NfeD-like_C"/>
</dbReference>
<dbReference type="AlphaFoldDB" id="A0A6C2UME6"/>
<dbReference type="Gene3D" id="2.40.50.140">
    <property type="entry name" value="Nucleic acid-binding proteins"/>
    <property type="match status" value="1"/>
</dbReference>
<evidence type="ECO:0000256" key="3">
    <source>
        <dbReference type="ARBA" id="ARBA00022989"/>
    </source>
</evidence>
<feature type="transmembrane region" description="Helical" evidence="5">
    <location>
        <begin position="6"/>
        <end position="22"/>
    </location>
</feature>
<dbReference type="GO" id="GO:0005886">
    <property type="term" value="C:plasma membrane"/>
    <property type="evidence" value="ECO:0007669"/>
    <property type="project" value="TreeGrafter"/>
</dbReference>
<keyword evidence="4 5" id="KW-0472">Membrane</keyword>
<dbReference type="Pfam" id="PF01957">
    <property type="entry name" value="NfeD"/>
    <property type="match status" value="1"/>
</dbReference>
<evidence type="ECO:0000313" key="7">
    <source>
        <dbReference type="EMBL" id="VGO20597.1"/>
    </source>
</evidence>
<sequence length="145" mass="15178">MFSPVFWWALVGIGLMICEFAVPGLILFFFGLGALVTALFAWLLPLSLTMQLIVFTIASLVSLFGLRRFLKPVFAGKATAGAGDGLSEGLAGEEGKVTEAVAPGAPGKILPHGTSWKAESEESLEAGQAVVVVGQKSLTLIVKSK</sequence>